<organism evidence="3 4">
    <name type="scientific">Metarhizium anisopliae BRIP 53293</name>
    <dbReference type="NCBI Taxonomy" id="1291518"/>
    <lineage>
        <taxon>Eukaryota</taxon>
        <taxon>Fungi</taxon>
        <taxon>Dikarya</taxon>
        <taxon>Ascomycota</taxon>
        <taxon>Pezizomycotina</taxon>
        <taxon>Sordariomycetes</taxon>
        <taxon>Hypocreomycetidae</taxon>
        <taxon>Hypocreales</taxon>
        <taxon>Clavicipitaceae</taxon>
        <taxon>Metarhizium</taxon>
    </lineage>
</organism>
<feature type="compositionally biased region" description="Polar residues" evidence="2">
    <location>
        <begin position="8"/>
        <end position="22"/>
    </location>
</feature>
<evidence type="ECO:0000256" key="2">
    <source>
        <dbReference type="SAM" id="MobiDB-lite"/>
    </source>
</evidence>
<keyword evidence="4" id="KW-1185">Reference proteome</keyword>
<feature type="coiled-coil region" evidence="1">
    <location>
        <begin position="61"/>
        <end position="137"/>
    </location>
</feature>
<dbReference type="AlphaFoldDB" id="A0A0D9NIQ9"/>
<dbReference type="Proteomes" id="UP000054544">
    <property type="component" value="Unassembled WGS sequence"/>
</dbReference>
<proteinExistence type="predicted"/>
<protein>
    <recommendedName>
        <fullName evidence="5">MEI5 protein</fullName>
    </recommendedName>
</protein>
<dbReference type="EMBL" id="KE384796">
    <property type="protein sequence ID" value="KJK73588.1"/>
    <property type="molecule type" value="Genomic_DNA"/>
</dbReference>
<feature type="compositionally biased region" description="Polar residues" evidence="2">
    <location>
        <begin position="442"/>
        <end position="451"/>
    </location>
</feature>
<feature type="region of interest" description="Disordered" evidence="2">
    <location>
        <begin position="1"/>
        <end position="40"/>
    </location>
</feature>
<feature type="region of interest" description="Disordered" evidence="2">
    <location>
        <begin position="500"/>
        <end position="544"/>
    </location>
</feature>
<dbReference type="STRING" id="1291518.A0A0D9NIQ9"/>
<name>A0A0D9NIQ9_METAN</name>
<evidence type="ECO:0000256" key="1">
    <source>
        <dbReference type="SAM" id="Coils"/>
    </source>
</evidence>
<accession>A0A0D9NIQ9</accession>
<feature type="region of interest" description="Disordered" evidence="2">
    <location>
        <begin position="408"/>
        <end position="451"/>
    </location>
</feature>
<evidence type="ECO:0000313" key="3">
    <source>
        <dbReference type="EMBL" id="KJK73588.1"/>
    </source>
</evidence>
<gene>
    <name evidence="3" type="ORF">H634G_11146</name>
</gene>
<sequence>MANKTPKEPSSNKNPQIESTKSASKEPCANKVPTVESNDDDVRVLFAFAGEFSSTGGLERLKSLKQDNEQLREEATGLRATVKENLRSYSEDRDDWKAEKEAFTRQLHEKKETEHQLRTEQDNNRQLITQIKGLDDRIIQLVERTKTGESEITRLTNLDKKHRDTIDKETKDRIILQAELKKMADRLDARTEDLSTAEETLGAVRAILVQLAPLDKKRAQVHDALAEMFNAALDYFQHTLGQEIDTGVLMRGNAHMYPPSIQSLPLSASNAPGAKQMRVVAGLIAYSNALISRVFRPTYLTESLELDGVLHQTAAQNPQQAAYIRSILLKAMPERQRHIQDTCVGLAIKDVLAAVGHWMQNNKQEFESGLKQVCERASTTWALIQLVEERICPEFNFHLPEDWRTIPFSPLQLQPSPVPMPGPSRQSPPQKNPQDRQPNMPRVSQQPSALTSGDVARVVWPAFLADDPQGPDDSGLTLQELVYPGYVLTKTQMKVAENEISEASQRTGSRPVRRADSAATRRRRNSAVYVANDGNLDGSERKLT</sequence>
<evidence type="ECO:0000313" key="4">
    <source>
        <dbReference type="Proteomes" id="UP000054544"/>
    </source>
</evidence>
<evidence type="ECO:0008006" key="5">
    <source>
        <dbReference type="Google" id="ProtNLM"/>
    </source>
</evidence>
<keyword evidence="1" id="KW-0175">Coiled coil</keyword>
<reference evidence="4" key="1">
    <citation type="journal article" date="2014" name="BMC Genomics">
        <title>The genome sequence of the biocontrol fungus Metarhizium anisopliae and comparative genomics of Metarhizium species.</title>
        <authorList>
            <person name="Pattemore J.A."/>
            <person name="Hane J.K."/>
            <person name="Williams A.H."/>
            <person name="Wilson B.A."/>
            <person name="Stodart B.J."/>
            <person name="Ash G.J."/>
        </authorList>
    </citation>
    <scope>NUCLEOTIDE SEQUENCE [LARGE SCALE GENOMIC DNA]</scope>
    <source>
        <strain evidence="4">BRIP 53293</strain>
    </source>
</reference>